<feature type="signal peptide" evidence="1">
    <location>
        <begin position="1"/>
        <end position="25"/>
    </location>
</feature>
<evidence type="ECO:0000313" key="3">
    <source>
        <dbReference type="EMBL" id="CAF4022366.1"/>
    </source>
</evidence>
<proteinExistence type="predicted"/>
<dbReference type="OrthoDB" id="10055622at2759"/>
<keyword evidence="4" id="KW-1185">Reference proteome</keyword>
<name>A0A815A7T2_9BILA</name>
<evidence type="ECO:0000313" key="2">
    <source>
        <dbReference type="EMBL" id="CAF1252317.1"/>
    </source>
</evidence>
<dbReference type="EMBL" id="CAJOBC010015049">
    <property type="protein sequence ID" value="CAF4022366.1"/>
    <property type="molecule type" value="Genomic_DNA"/>
</dbReference>
<keyword evidence="1" id="KW-0732">Signal</keyword>
<gene>
    <name evidence="2" type="ORF">GPM918_LOCUS26193</name>
    <name evidence="3" type="ORF">SRO942_LOCUS26299</name>
</gene>
<reference evidence="2" key="1">
    <citation type="submission" date="2021-02" db="EMBL/GenBank/DDBJ databases">
        <authorList>
            <person name="Nowell W R."/>
        </authorList>
    </citation>
    <scope>NUCLEOTIDE SEQUENCE</scope>
</reference>
<dbReference type="Proteomes" id="UP000681722">
    <property type="component" value="Unassembled WGS sequence"/>
</dbReference>
<dbReference type="Proteomes" id="UP000663829">
    <property type="component" value="Unassembled WGS sequence"/>
</dbReference>
<comment type="caution">
    <text evidence="2">The sequence shown here is derived from an EMBL/GenBank/DDBJ whole genome shotgun (WGS) entry which is preliminary data.</text>
</comment>
<accession>A0A815A7T2</accession>
<sequence>MLNNCLVLSFYIINLIFNQIPLTKGLLGYLQCWKCEITSPTDDEGEMRHDCNIHFDFTQHTTEQCDGKCWKSFEKLKSNNSMNKNIDDDIRASRRCFKSDELMKANSIGIRITNGCYDLKIANDKIKNICFCDNDMFMLLK</sequence>
<evidence type="ECO:0000313" key="4">
    <source>
        <dbReference type="Proteomes" id="UP000663829"/>
    </source>
</evidence>
<dbReference type="EMBL" id="CAJNOQ010010453">
    <property type="protein sequence ID" value="CAF1252317.1"/>
    <property type="molecule type" value="Genomic_DNA"/>
</dbReference>
<evidence type="ECO:0000256" key="1">
    <source>
        <dbReference type="SAM" id="SignalP"/>
    </source>
</evidence>
<protein>
    <submittedName>
        <fullName evidence="2">Uncharacterized protein</fullName>
    </submittedName>
</protein>
<feature type="chain" id="PRO_5036226786" evidence="1">
    <location>
        <begin position="26"/>
        <end position="141"/>
    </location>
</feature>
<dbReference type="AlphaFoldDB" id="A0A815A7T2"/>
<organism evidence="2 4">
    <name type="scientific">Didymodactylos carnosus</name>
    <dbReference type="NCBI Taxonomy" id="1234261"/>
    <lineage>
        <taxon>Eukaryota</taxon>
        <taxon>Metazoa</taxon>
        <taxon>Spiralia</taxon>
        <taxon>Gnathifera</taxon>
        <taxon>Rotifera</taxon>
        <taxon>Eurotatoria</taxon>
        <taxon>Bdelloidea</taxon>
        <taxon>Philodinida</taxon>
        <taxon>Philodinidae</taxon>
        <taxon>Didymodactylos</taxon>
    </lineage>
</organism>